<dbReference type="Pfam" id="PF02214">
    <property type="entry name" value="BTB_2"/>
    <property type="match status" value="1"/>
</dbReference>
<sequence>MLDLKVLGTVLAGDKRTLISLKCQYLIKAIVLSIYRVTGNMISGAAQQHKKRLIPLRKTDAMHHAERRNGKILDELWRNGDSYQLVLPQKTNDADEPTFLRLNIGGHHFLILIDALLRAEPTTFLARFVQLNHAARLKVSDAYFTDDDTYYFQRSPIAFDAVFQYYATGVVHRPPEMCPAAFLSELEFWRIPLSNVGSCCADVVPKEKAPEKEEERVDDNTFDNLTFGKLRRRMWTFLERPGSSMQAKAFELSSTLFVAISVMGLSFGTIPDFQVIQHMPPHNETIVMPNGTVTVVVKVEEMKVEHTAFVITERVCIAFFTVEYCLRMFAAPRKLRFALKPLNLVDLMAIVPFYLELLLTMCGVDDRKLRDWRWAFLVVRILRVLRVIRIIKLGRFSSGLQTFGMTLQRSQKQLQMMTIVLLTGVVFFSTMIYFLEKDEEGTPFTSIPAAYWWCIVTMTTVGYGDAVPATTMGKVIASAAIMCGVLVLALPITIIVDNFIKVAQDEQQAEQAKLDHERQEELIVSMLHKDED</sequence>
<feature type="domain" description="Ion transport" evidence="14">
    <location>
        <begin position="248"/>
        <end position="506"/>
    </location>
</feature>
<dbReference type="Gene3D" id="1.10.287.70">
    <property type="match status" value="1"/>
</dbReference>
<evidence type="ECO:0000259" key="14">
    <source>
        <dbReference type="Pfam" id="PF00520"/>
    </source>
</evidence>
<dbReference type="Proteomes" id="UP000492821">
    <property type="component" value="Unassembled WGS sequence"/>
</dbReference>
<dbReference type="GO" id="GO:0008076">
    <property type="term" value="C:voltage-gated potassium channel complex"/>
    <property type="evidence" value="ECO:0007669"/>
    <property type="project" value="InterPro"/>
</dbReference>
<feature type="transmembrane region" description="Helical" evidence="13">
    <location>
        <begin position="414"/>
        <end position="435"/>
    </location>
</feature>
<evidence type="ECO:0000256" key="10">
    <source>
        <dbReference type="ARBA" id="ARBA00023065"/>
    </source>
</evidence>
<accession>A0A7E5A0J1</accession>
<evidence type="ECO:0000313" key="16">
    <source>
        <dbReference type="Proteomes" id="UP000492821"/>
    </source>
</evidence>
<dbReference type="SUPFAM" id="SSF54695">
    <property type="entry name" value="POZ domain"/>
    <property type="match status" value="1"/>
</dbReference>
<comment type="subcellular location">
    <subcellularLocation>
        <location evidence="1">Cell membrane</location>
        <topology evidence="1">Multi-pass membrane protein</topology>
    </subcellularLocation>
</comment>
<evidence type="ECO:0000256" key="12">
    <source>
        <dbReference type="ARBA" id="ARBA00023303"/>
    </source>
</evidence>
<evidence type="ECO:0000256" key="9">
    <source>
        <dbReference type="ARBA" id="ARBA00022989"/>
    </source>
</evidence>
<feature type="domain" description="Potassium channel tetramerisation-type BTB" evidence="15">
    <location>
        <begin position="100"/>
        <end position="199"/>
    </location>
</feature>
<feature type="transmembrane region" description="Helical" evidence="13">
    <location>
        <begin position="342"/>
        <end position="360"/>
    </location>
</feature>
<feature type="transmembrane region" description="Helical" evidence="13">
    <location>
        <begin position="475"/>
        <end position="496"/>
    </location>
</feature>
<dbReference type="InterPro" id="IPR011333">
    <property type="entry name" value="SKP1/BTB/POZ_sf"/>
</dbReference>
<dbReference type="CDD" id="cd18317">
    <property type="entry name" value="BTB_POZ_Kv"/>
    <property type="match status" value="1"/>
</dbReference>
<keyword evidence="2" id="KW-0813">Transport</keyword>
<dbReference type="Pfam" id="PF00520">
    <property type="entry name" value="Ion_trans"/>
    <property type="match status" value="1"/>
</dbReference>
<feature type="transmembrane region" description="Helical" evidence="13">
    <location>
        <begin position="450"/>
        <end position="468"/>
    </location>
</feature>
<dbReference type="SUPFAM" id="SSF81324">
    <property type="entry name" value="Voltage-gated potassium channels"/>
    <property type="match status" value="1"/>
</dbReference>
<dbReference type="FunFam" id="1.10.287.70:FF:000005">
    <property type="entry name" value="potassium voltage-gated channel subfamily G member 1"/>
    <property type="match status" value="1"/>
</dbReference>
<dbReference type="WBParaSite" id="Pan_g6404.t1">
    <property type="protein sequence ID" value="Pan_g6404.t1"/>
    <property type="gene ID" value="Pan_g6404"/>
</dbReference>
<name>A0A7E5A0J1_PANRE</name>
<dbReference type="InterPro" id="IPR027359">
    <property type="entry name" value="Volt_channel_dom_sf"/>
</dbReference>
<evidence type="ECO:0000256" key="8">
    <source>
        <dbReference type="ARBA" id="ARBA00022958"/>
    </source>
</evidence>
<proteinExistence type="predicted"/>
<dbReference type="PANTHER" id="PTHR11537">
    <property type="entry name" value="VOLTAGE-GATED POTASSIUM CHANNEL"/>
    <property type="match status" value="1"/>
</dbReference>
<dbReference type="InterPro" id="IPR003971">
    <property type="entry name" value="K_chnl_volt-dep_Kv5/Kv9"/>
</dbReference>
<evidence type="ECO:0000256" key="7">
    <source>
        <dbReference type="ARBA" id="ARBA00022882"/>
    </source>
</evidence>
<dbReference type="PRINTS" id="PR01494">
    <property type="entry name" value="KV9CHANNEL"/>
</dbReference>
<organism evidence="16 17">
    <name type="scientific">Panagrellus redivivus</name>
    <name type="common">Microworm</name>
    <dbReference type="NCBI Taxonomy" id="6233"/>
    <lineage>
        <taxon>Eukaryota</taxon>
        <taxon>Metazoa</taxon>
        <taxon>Ecdysozoa</taxon>
        <taxon>Nematoda</taxon>
        <taxon>Chromadorea</taxon>
        <taxon>Rhabditida</taxon>
        <taxon>Tylenchina</taxon>
        <taxon>Panagrolaimomorpha</taxon>
        <taxon>Panagrolaimoidea</taxon>
        <taxon>Panagrolaimidae</taxon>
        <taxon>Panagrellus</taxon>
    </lineage>
</organism>
<evidence type="ECO:0000256" key="5">
    <source>
        <dbReference type="ARBA" id="ARBA00022692"/>
    </source>
</evidence>
<evidence type="ECO:0000256" key="2">
    <source>
        <dbReference type="ARBA" id="ARBA00022448"/>
    </source>
</evidence>
<keyword evidence="9 13" id="KW-1133">Transmembrane helix</keyword>
<evidence type="ECO:0000313" key="17">
    <source>
        <dbReference type="WBParaSite" id="Pan_g6404.t1"/>
    </source>
</evidence>
<dbReference type="InterPro" id="IPR003131">
    <property type="entry name" value="T1-type_BTB"/>
</dbReference>
<keyword evidence="16" id="KW-1185">Reference proteome</keyword>
<dbReference type="AlphaFoldDB" id="A0A7E5A0J1"/>
<dbReference type="GO" id="GO:0051260">
    <property type="term" value="P:protein homooligomerization"/>
    <property type="evidence" value="ECO:0007669"/>
    <property type="project" value="InterPro"/>
</dbReference>
<reference evidence="16" key="1">
    <citation type="journal article" date="2013" name="Genetics">
        <title>The draft genome and transcriptome of Panagrellus redivivus are shaped by the harsh demands of a free-living lifestyle.</title>
        <authorList>
            <person name="Srinivasan J."/>
            <person name="Dillman A.R."/>
            <person name="Macchietto M.G."/>
            <person name="Heikkinen L."/>
            <person name="Lakso M."/>
            <person name="Fracchia K.M."/>
            <person name="Antoshechkin I."/>
            <person name="Mortazavi A."/>
            <person name="Wong G."/>
            <person name="Sternberg P.W."/>
        </authorList>
    </citation>
    <scope>NUCLEOTIDE SEQUENCE [LARGE SCALE GENOMIC DNA]</scope>
    <source>
        <strain evidence="16">MT8872</strain>
    </source>
</reference>
<dbReference type="InterPro" id="IPR005821">
    <property type="entry name" value="Ion_trans_dom"/>
</dbReference>
<evidence type="ECO:0000256" key="3">
    <source>
        <dbReference type="ARBA" id="ARBA00022475"/>
    </source>
</evidence>
<dbReference type="InterPro" id="IPR028325">
    <property type="entry name" value="VG_K_chnl"/>
</dbReference>
<protein>
    <submittedName>
        <fullName evidence="17">BTB domain-containing protein</fullName>
    </submittedName>
</protein>
<evidence type="ECO:0000256" key="4">
    <source>
        <dbReference type="ARBA" id="ARBA00022538"/>
    </source>
</evidence>
<evidence type="ECO:0000256" key="6">
    <source>
        <dbReference type="ARBA" id="ARBA00022826"/>
    </source>
</evidence>
<dbReference type="PANTHER" id="PTHR11537:SF133">
    <property type="entry name" value="BTB DOMAIN-CONTAINING PROTEIN"/>
    <property type="match status" value="1"/>
</dbReference>
<dbReference type="Gene3D" id="3.30.710.10">
    <property type="entry name" value="Potassium Channel Kv1.1, Chain A"/>
    <property type="match status" value="1"/>
</dbReference>
<dbReference type="Gene3D" id="1.20.120.350">
    <property type="entry name" value="Voltage-gated potassium channels. Chain C"/>
    <property type="match status" value="1"/>
</dbReference>
<dbReference type="PRINTS" id="PR00169">
    <property type="entry name" value="KCHANNEL"/>
</dbReference>
<dbReference type="GO" id="GO:0005251">
    <property type="term" value="F:delayed rectifier potassium channel activity"/>
    <property type="evidence" value="ECO:0007669"/>
    <property type="project" value="TreeGrafter"/>
</dbReference>
<evidence type="ECO:0000256" key="13">
    <source>
        <dbReference type="SAM" id="Phobius"/>
    </source>
</evidence>
<keyword evidence="6" id="KW-0631">Potassium channel</keyword>
<evidence type="ECO:0000256" key="1">
    <source>
        <dbReference type="ARBA" id="ARBA00004651"/>
    </source>
</evidence>
<keyword evidence="7" id="KW-0851">Voltage-gated channel</keyword>
<keyword evidence="11 13" id="KW-0472">Membrane</keyword>
<keyword evidence="10" id="KW-0406">Ion transport</keyword>
<dbReference type="PRINTS" id="PR01491">
    <property type="entry name" value="KVCHANNEL"/>
</dbReference>
<keyword evidence="5 13" id="KW-0812">Transmembrane</keyword>
<reference evidence="17" key="2">
    <citation type="submission" date="2020-10" db="UniProtKB">
        <authorList>
            <consortium name="WormBaseParasite"/>
        </authorList>
    </citation>
    <scope>IDENTIFICATION</scope>
</reference>
<evidence type="ECO:0000256" key="11">
    <source>
        <dbReference type="ARBA" id="ARBA00023136"/>
    </source>
</evidence>
<keyword evidence="3" id="KW-1003">Cell membrane</keyword>
<keyword evidence="4" id="KW-0633">Potassium transport</keyword>
<keyword evidence="8" id="KW-0630">Potassium</keyword>
<evidence type="ECO:0000259" key="15">
    <source>
        <dbReference type="Pfam" id="PF02214"/>
    </source>
</evidence>
<dbReference type="InterPro" id="IPR003968">
    <property type="entry name" value="K_chnl_volt-dep_Kv"/>
</dbReference>
<dbReference type="FunFam" id="1.20.120.350:FF:000070">
    <property type="entry name" value="K+ channel tetramerization domain protein"/>
    <property type="match status" value="1"/>
</dbReference>
<keyword evidence="12" id="KW-0407">Ion channel</keyword>
<dbReference type="GO" id="GO:0001508">
    <property type="term" value="P:action potential"/>
    <property type="evidence" value="ECO:0007669"/>
    <property type="project" value="TreeGrafter"/>
</dbReference>